<gene>
    <name evidence="1" type="ORF">BJ554DRAFT_2048</name>
</gene>
<comment type="caution">
    <text evidence="1">The sequence shown here is derived from an EMBL/GenBank/DDBJ whole genome shotgun (WGS) entry which is preliminary data.</text>
</comment>
<dbReference type="AlphaFoldDB" id="A0A8H8A118"/>
<proteinExistence type="predicted"/>
<protein>
    <submittedName>
        <fullName evidence="1">Uncharacterized protein</fullName>
    </submittedName>
</protein>
<evidence type="ECO:0000313" key="1">
    <source>
        <dbReference type="EMBL" id="KAG5463061.1"/>
    </source>
</evidence>
<dbReference type="Proteomes" id="UP000673691">
    <property type="component" value="Unassembled WGS sequence"/>
</dbReference>
<dbReference type="EMBL" id="JAEFCI010001204">
    <property type="protein sequence ID" value="KAG5463061.1"/>
    <property type="molecule type" value="Genomic_DNA"/>
</dbReference>
<organism evidence="1 2">
    <name type="scientific">Olpidium bornovanus</name>
    <dbReference type="NCBI Taxonomy" id="278681"/>
    <lineage>
        <taxon>Eukaryota</taxon>
        <taxon>Fungi</taxon>
        <taxon>Fungi incertae sedis</taxon>
        <taxon>Olpidiomycota</taxon>
        <taxon>Olpidiomycotina</taxon>
        <taxon>Olpidiomycetes</taxon>
        <taxon>Olpidiales</taxon>
        <taxon>Olpidiaceae</taxon>
        <taxon>Olpidium</taxon>
    </lineage>
</organism>
<accession>A0A8H8A118</accession>
<name>A0A8H8A118_9FUNG</name>
<reference evidence="1 2" key="1">
    <citation type="journal article" name="Sci. Rep.">
        <title>Genome-scale phylogenetic analyses confirm Olpidium as the closest living zoosporic fungus to the non-flagellated, terrestrial fungi.</title>
        <authorList>
            <person name="Chang Y."/>
            <person name="Rochon D."/>
            <person name="Sekimoto S."/>
            <person name="Wang Y."/>
            <person name="Chovatia M."/>
            <person name="Sandor L."/>
            <person name="Salamov A."/>
            <person name="Grigoriev I.V."/>
            <person name="Stajich J.E."/>
            <person name="Spatafora J.W."/>
        </authorList>
    </citation>
    <scope>NUCLEOTIDE SEQUENCE [LARGE SCALE GENOMIC DNA]</scope>
    <source>
        <strain evidence="1">S191</strain>
    </source>
</reference>
<feature type="non-terminal residue" evidence="1">
    <location>
        <position position="1"/>
    </location>
</feature>
<sequence length="46" mass="5543">MLDETEIKLYRTALQSHHAMRKWISRDVGRLGKSETLRIPRQHLRD</sequence>
<evidence type="ECO:0000313" key="2">
    <source>
        <dbReference type="Proteomes" id="UP000673691"/>
    </source>
</evidence>
<keyword evidence="2" id="KW-1185">Reference proteome</keyword>